<dbReference type="InterPro" id="IPR015943">
    <property type="entry name" value="WD40/YVTN_repeat-like_dom_sf"/>
</dbReference>
<dbReference type="PROSITE" id="PS00678">
    <property type="entry name" value="WD_REPEATS_1"/>
    <property type="match status" value="1"/>
</dbReference>
<dbReference type="InterPro" id="IPR020472">
    <property type="entry name" value="WD40_PAC1"/>
</dbReference>
<evidence type="ECO:0000256" key="1">
    <source>
        <dbReference type="ARBA" id="ARBA00022574"/>
    </source>
</evidence>
<gene>
    <name evidence="8" type="ORF">Z518_05552</name>
</gene>
<dbReference type="OrthoDB" id="340259at2759"/>
<dbReference type="SUPFAM" id="SSF50978">
    <property type="entry name" value="WD40 repeat-like"/>
    <property type="match status" value="1"/>
</dbReference>
<dbReference type="GeneID" id="25293623"/>
<feature type="transmembrane region" description="Helical" evidence="6">
    <location>
        <begin position="492"/>
        <end position="519"/>
    </location>
</feature>
<dbReference type="PRINTS" id="PR00320">
    <property type="entry name" value="GPROTEINBRPT"/>
</dbReference>
<feature type="transmembrane region" description="Helical" evidence="6">
    <location>
        <begin position="539"/>
        <end position="562"/>
    </location>
</feature>
<name>A0A0D2FR52_9EURO</name>
<feature type="transmembrane region" description="Helical" evidence="6">
    <location>
        <begin position="417"/>
        <end position="436"/>
    </location>
</feature>
<dbReference type="AlphaFoldDB" id="A0A0D2FR52"/>
<feature type="repeat" description="WD" evidence="4">
    <location>
        <begin position="77"/>
        <end position="119"/>
    </location>
</feature>
<dbReference type="InterPro" id="IPR049326">
    <property type="entry name" value="Rhodopsin_dom_fungi"/>
</dbReference>
<organism evidence="8 9">
    <name type="scientific">Rhinocladiella mackenziei CBS 650.93</name>
    <dbReference type="NCBI Taxonomy" id="1442369"/>
    <lineage>
        <taxon>Eukaryota</taxon>
        <taxon>Fungi</taxon>
        <taxon>Dikarya</taxon>
        <taxon>Ascomycota</taxon>
        <taxon>Pezizomycotina</taxon>
        <taxon>Eurotiomycetes</taxon>
        <taxon>Chaetothyriomycetidae</taxon>
        <taxon>Chaetothyriales</taxon>
        <taxon>Herpotrichiellaceae</taxon>
        <taxon>Rhinocladiella</taxon>
    </lineage>
</organism>
<feature type="domain" description="Rhodopsin" evidence="7">
    <location>
        <begin position="412"/>
        <end position="656"/>
    </location>
</feature>
<reference evidence="8 9" key="1">
    <citation type="submission" date="2015-01" db="EMBL/GenBank/DDBJ databases">
        <title>The Genome Sequence of Rhinocladiella mackenzie CBS 650.93.</title>
        <authorList>
            <consortium name="The Broad Institute Genomics Platform"/>
            <person name="Cuomo C."/>
            <person name="de Hoog S."/>
            <person name="Gorbushina A."/>
            <person name="Stielow B."/>
            <person name="Teixiera M."/>
            <person name="Abouelleil A."/>
            <person name="Chapman S.B."/>
            <person name="Priest M."/>
            <person name="Young S.K."/>
            <person name="Wortman J."/>
            <person name="Nusbaum C."/>
            <person name="Birren B."/>
        </authorList>
    </citation>
    <scope>NUCLEOTIDE SEQUENCE [LARGE SCALE GENOMIC DNA]</scope>
    <source>
        <strain evidence="8 9">CBS 650.93</strain>
    </source>
</reference>
<accession>A0A0D2FR52</accession>
<dbReference type="RefSeq" id="XP_013271818.1">
    <property type="nucleotide sequence ID" value="XM_013416364.1"/>
</dbReference>
<evidence type="ECO:0000313" key="9">
    <source>
        <dbReference type="Proteomes" id="UP000053617"/>
    </source>
</evidence>
<keyword evidence="1 4" id="KW-0853">WD repeat</keyword>
<keyword evidence="9" id="KW-1185">Reference proteome</keyword>
<sequence>MAPVNQRKHLGRDKFGTQFSLLKTQQYIDPATRTVTPTIHRTISWNASGGLIATGANDKTVRVWNPERTSPRSQIELRGHGHAVEKVLFNPVREFELASCSSDGTVRFWDTRSKVCVTKLDVGGEPFTLNWSADGSTLLAGTKGDVLIPISTAIPSSPVALSRHKQTQQTNQTTFSNAYPPTELLITQGDGSVKILDYPSLHLLHTVSAHTSSCTAISYCPNGKYLAVGGSDAMISLWDTTDWVCRRTVSNASSGAIRGLSWSWDGRYLVGASEEMGSGGGEGLSTGFEIYHAETGDVVHTIATGTSGIPAVEWHPNRYWLAYTQIEETRQGKSSLKIVGAAGAQLGQGCFDQNCTIREALTAHNITDMICGVPHRDRGPVSSAVTFTSMGVAICLVTLRIIAMAPDFIFFWGWDDVLVGLSTLLMIGNAICNPISRDYGYGKDVWRLPFANTATIFYVGGILYAVGVAATKIAFLCFYIKLFPSPALRRVAFVLVALCFIQGTAFTFLFIFQCSPISYAWTQWDGTGEGHCLNFDLGAVLHAATNILLDLMIFAIPVTQLWRLNLSRKKKIQVLSMFGVGFLWVSTRLSPSRKNMLIQEDSVTLVSILRLYSMIQLGDSTNPTWDYVPFGYWSDLEFNIGIACICMPSVRVFLRRYVPSCGIATTQDRSQGPEPPIRRVDYANESKSRSLKVSTRRATEDASSDQVELCAVNEVDTAK</sequence>
<evidence type="ECO:0000259" key="7">
    <source>
        <dbReference type="Pfam" id="PF20684"/>
    </source>
</evidence>
<dbReference type="EMBL" id="KN847478">
    <property type="protein sequence ID" value="KIX04682.1"/>
    <property type="molecule type" value="Genomic_DNA"/>
</dbReference>
<dbReference type="PROSITE" id="PS50082">
    <property type="entry name" value="WD_REPEATS_2"/>
    <property type="match status" value="3"/>
</dbReference>
<dbReference type="VEuPathDB" id="FungiDB:Z518_05552"/>
<dbReference type="PANTHER" id="PTHR22839:SF0">
    <property type="entry name" value="THO COMPLEX SUBUNIT 3"/>
    <property type="match status" value="1"/>
</dbReference>
<evidence type="ECO:0000256" key="4">
    <source>
        <dbReference type="PROSITE-ProRule" id="PRU00221"/>
    </source>
</evidence>
<proteinExistence type="inferred from homology"/>
<dbReference type="HOGENOM" id="CLU_384562_0_0_1"/>
<feature type="repeat" description="WD" evidence="4">
    <location>
        <begin position="207"/>
        <end position="239"/>
    </location>
</feature>
<dbReference type="PANTHER" id="PTHR22839">
    <property type="entry name" value="THO COMPLEX SUBUNIT 3 THO3"/>
    <property type="match status" value="1"/>
</dbReference>
<dbReference type="GO" id="GO:0006406">
    <property type="term" value="P:mRNA export from nucleus"/>
    <property type="evidence" value="ECO:0007669"/>
    <property type="project" value="InterPro"/>
</dbReference>
<evidence type="ECO:0000256" key="3">
    <source>
        <dbReference type="ARBA" id="ARBA00046343"/>
    </source>
</evidence>
<dbReference type="GO" id="GO:0000445">
    <property type="term" value="C:THO complex part of transcription export complex"/>
    <property type="evidence" value="ECO:0007669"/>
    <property type="project" value="TreeGrafter"/>
</dbReference>
<feature type="transmembrane region" description="Helical" evidence="6">
    <location>
        <begin position="456"/>
        <end position="480"/>
    </location>
</feature>
<dbReference type="PROSITE" id="PS50294">
    <property type="entry name" value="WD_REPEATS_REGION"/>
    <property type="match status" value="2"/>
</dbReference>
<keyword evidence="2" id="KW-0677">Repeat</keyword>
<dbReference type="InterPro" id="IPR036322">
    <property type="entry name" value="WD40_repeat_dom_sf"/>
</dbReference>
<evidence type="ECO:0000256" key="6">
    <source>
        <dbReference type="SAM" id="Phobius"/>
    </source>
</evidence>
<dbReference type="InterPro" id="IPR040132">
    <property type="entry name" value="Tex1/THOC3"/>
</dbReference>
<keyword evidence="6" id="KW-0812">Transmembrane</keyword>
<dbReference type="Gene3D" id="2.130.10.10">
    <property type="entry name" value="YVTN repeat-like/Quinoprotein amine dehydrogenase"/>
    <property type="match status" value="2"/>
</dbReference>
<feature type="region of interest" description="Disordered" evidence="5">
    <location>
        <begin position="665"/>
        <end position="706"/>
    </location>
</feature>
<protein>
    <recommendedName>
        <fullName evidence="7">Rhodopsin domain-containing protein</fullName>
    </recommendedName>
</protein>
<dbReference type="Pfam" id="PF00400">
    <property type="entry name" value="WD40"/>
    <property type="match status" value="3"/>
</dbReference>
<dbReference type="SMART" id="SM00320">
    <property type="entry name" value="WD40"/>
    <property type="match status" value="4"/>
</dbReference>
<dbReference type="Proteomes" id="UP000053617">
    <property type="component" value="Unassembled WGS sequence"/>
</dbReference>
<keyword evidence="6" id="KW-0472">Membrane</keyword>
<feature type="transmembrane region" description="Helical" evidence="6">
    <location>
        <begin position="384"/>
        <end position="405"/>
    </location>
</feature>
<feature type="compositionally biased region" description="Basic and acidic residues" evidence="5">
    <location>
        <begin position="676"/>
        <end position="688"/>
    </location>
</feature>
<keyword evidence="6" id="KW-1133">Transmembrane helix</keyword>
<dbReference type="Pfam" id="PF20684">
    <property type="entry name" value="Fung_rhodopsin"/>
    <property type="match status" value="1"/>
</dbReference>
<evidence type="ECO:0000256" key="2">
    <source>
        <dbReference type="ARBA" id="ARBA00022737"/>
    </source>
</evidence>
<dbReference type="InterPro" id="IPR019775">
    <property type="entry name" value="WD40_repeat_CS"/>
</dbReference>
<comment type="similarity">
    <text evidence="3">Belongs to the THOC3 family.</text>
</comment>
<dbReference type="STRING" id="1442369.A0A0D2FR52"/>
<dbReference type="InterPro" id="IPR001680">
    <property type="entry name" value="WD40_rpt"/>
</dbReference>
<evidence type="ECO:0000313" key="8">
    <source>
        <dbReference type="EMBL" id="KIX04682.1"/>
    </source>
</evidence>
<evidence type="ECO:0000256" key="5">
    <source>
        <dbReference type="SAM" id="MobiDB-lite"/>
    </source>
</evidence>
<feature type="repeat" description="WD" evidence="4">
    <location>
        <begin position="42"/>
        <end position="65"/>
    </location>
</feature>